<keyword evidence="2" id="KW-0732">Signal</keyword>
<feature type="chain" id="PRO_5032490902" evidence="2">
    <location>
        <begin position="23"/>
        <end position="157"/>
    </location>
</feature>
<dbReference type="Proteomes" id="UP000444185">
    <property type="component" value="Unassembled WGS sequence"/>
</dbReference>
<proteinExistence type="predicted"/>
<feature type="signal peptide" evidence="2">
    <location>
        <begin position="1"/>
        <end position="22"/>
    </location>
</feature>
<evidence type="ECO:0000256" key="2">
    <source>
        <dbReference type="SAM" id="SignalP"/>
    </source>
</evidence>
<keyword evidence="4" id="KW-1185">Reference proteome</keyword>
<name>A0A844Y5J0_9SPHN</name>
<organism evidence="3 4">
    <name type="scientific">Qipengyuania gaetbuli</name>
    <dbReference type="NCBI Taxonomy" id="266952"/>
    <lineage>
        <taxon>Bacteria</taxon>
        <taxon>Pseudomonadati</taxon>
        <taxon>Pseudomonadota</taxon>
        <taxon>Alphaproteobacteria</taxon>
        <taxon>Sphingomonadales</taxon>
        <taxon>Erythrobacteraceae</taxon>
        <taxon>Qipengyuania</taxon>
    </lineage>
</organism>
<dbReference type="RefSeq" id="WP_160608956.1">
    <property type="nucleotide sequence ID" value="NZ_WTYF01000004.1"/>
</dbReference>
<evidence type="ECO:0000313" key="3">
    <source>
        <dbReference type="EMBL" id="MXO52302.1"/>
    </source>
</evidence>
<keyword evidence="1" id="KW-1133">Transmembrane helix</keyword>
<accession>A0A844Y5J0</accession>
<protein>
    <submittedName>
        <fullName evidence="3">Uncharacterized protein</fullName>
    </submittedName>
</protein>
<keyword evidence="1" id="KW-0472">Membrane</keyword>
<feature type="transmembrane region" description="Helical" evidence="1">
    <location>
        <begin position="128"/>
        <end position="147"/>
    </location>
</feature>
<comment type="caution">
    <text evidence="3">The sequence shown here is derived from an EMBL/GenBank/DDBJ whole genome shotgun (WGS) entry which is preliminary data.</text>
</comment>
<keyword evidence="1" id="KW-0812">Transmembrane</keyword>
<sequence>MRNFAFFLPVCALALSAQPALAQDRHIEAVSHSIQAPPGASATLGVRIPLGVERERQTSPVFGLTVAYGVPMESSHPSQQIRTRKVELAQLNFDSGGARDLQVANFSLAQLGRDDIGKQRANLSTGETLLVVGGVAAAAVLIVFVAADDEDFNFFEE</sequence>
<gene>
    <name evidence="3" type="ORF">GRI42_13390</name>
</gene>
<evidence type="ECO:0000256" key="1">
    <source>
        <dbReference type="SAM" id="Phobius"/>
    </source>
</evidence>
<reference evidence="3 4" key="1">
    <citation type="submission" date="2019-12" db="EMBL/GenBank/DDBJ databases">
        <title>Genomic-based taxomic classification of the family Erythrobacteraceae.</title>
        <authorList>
            <person name="Xu L."/>
        </authorList>
    </citation>
    <scope>NUCLEOTIDE SEQUENCE [LARGE SCALE GENOMIC DNA]</scope>
    <source>
        <strain evidence="3 4">DSM 16225</strain>
    </source>
</reference>
<dbReference type="AlphaFoldDB" id="A0A844Y5J0"/>
<dbReference type="EMBL" id="WTYF01000004">
    <property type="protein sequence ID" value="MXO52302.1"/>
    <property type="molecule type" value="Genomic_DNA"/>
</dbReference>
<evidence type="ECO:0000313" key="4">
    <source>
        <dbReference type="Proteomes" id="UP000444185"/>
    </source>
</evidence>